<gene>
    <name evidence="2" type="ORF">B0T21DRAFT_346732</name>
</gene>
<name>A0AA40EHR3_9PEZI</name>
<dbReference type="EMBL" id="JAUKTV010000004">
    <property type="protein sequence ID" value="KAK0739417.1"/>
    <property type="molecule type" value="Genomic_DNA"/>
</dbReference>
<evidence type="ECO:0000313" key="2">
    <source>
        <dbReference type="EMBL" id="KAK0739417.1"/>
    </source>
</evidence>
<proteinExistence type="predicted"/>
<keyword evidence="3" id="KW-1185">Reference proteome</keyword>
<feature type="region of interest" description="Disordered" evidence="1">
    <location>
        <begin position="128"/>
        <end position="200"/>
    </location>
</feature>
<sequence length="315" mass="33735">MPTHARHGSRSSIDRVFELLSDLEEADLSLLLDDLNHTTESNVPVSQAIALFEKGPSKSNKKYERASSPVRNLQAELERRHSKRISMVPQPRLHSTIASQPPTEKPEPLAFTFPSTSLDLSLDFLSTTPSVSPPALSPATPPIIPSFESPRPPSRPELPSLNTLSLPENEPTTRPLSVHSARSGTGSTLGSRPRSYKRIDRPTILSPTATAELHALLLAYLDGSSSSEASTATPSPTTPLPSLSNSIFSFRHPDDEPEPVTPGLDLLEPSPTRTPYMGFGSLSNGGMGMGVGMGMGGSLKPKASMSSIFEIMGSH</sequence>
<comment type="caution">
    <text evidence="2">The sequence shown here is derived from an EMBL/GenBank/DDBJ whole genome shotgun (WGS) entry which is preliminary data.</text>
</comment>
<reference evidence="2" key="1">
    <citation type="submission" date="2023-06" db="EMBL/GenBank/DDBJ databases">
        <title>Genome-scale phylogeny and comparative genomics of the fungal order Sordariales.</title>
        <authorList>
            <consortium name="Lawrence Berkeley National Laboratory"/>
            <person name="Hensen N."/>
            <person name="Bonometti L."/>
            <person name="Westerberg I."/>
            <person name="Brannstrom I.O."/>
            <person name="Guillou S."/>
            <person name="Cros-Aarteil S."/>
            <person name="Calhoun S."/>
            <person name="Haridas S."/>
            <person name="Kuo A."/>
            <person name="Mondo S."/>
            <person name="Pangilinan J."/>
            <person name="Riley R."/>
            <person name="Labutti K."/>
            <person name="Andreopoulos B."/>
            <person name="Lipzen A."/>
            <person name="Chen C."/>
            <person name="Yanf M."/>
            <person name="Daum C."/>
            <person name="Ng V."/>
            <person name="Clum A."/>
            <person name="Steindorff A."/>
            <person name="Ohm R."/>
            <person name="Martin F."/>
            <person name="Silar P."/>
            <person name="Natvig D."/>
            <person name="Lalanne C."/>
            <person name="Gautier V."/>
            <person name="Ament-Velasquez S.L."/>
            <person name="Kruys A."/>
            <person name="Hutchinson M.I."/>
            <person name="Powell A.J."/>
            <person name="Barry K."/>
            <person name="Miller A.N."/>
            <person name="Grigoriev I.V."/>
            <person name="Debuchy R."/>
            <person name="Gladieux P."/>
            <person name="Thoren M.H."/>
            <person name="Johannesson H."/>
        </authorList>
    </citation>
    <scope>NUCLEOTIDE SEQUENCE</scope>
    <source>
        <strain evidence="2">CBS 540.89</strain>
    </source>
</reference>
<evidence type="ECO:0000313" key="3">
    <source>
        <dbReference type="Proteomes" id="UP001172159"/>
    </source>
</evidence>
<organism evidence="2 3">
    <name type="scientific">Apiosordaria backusii</name>
    <dbReference type="NCBI Taxonomy" id="314023"/>
    <lineage>
        <taxon>Eukaryota</taxon>
        <taxon>Fungi</taxon>
        <taxon>Dikarya</taxon>
        <taxon>Ascomycota</taxon>
        <taxon>Pezizomycotina</taxon>
        <taxon>Sordariomycetes</taxon>
        <taxon>Sordariomycetidae</taxon>
        <taxon>Sordariales</taxon>
        <taxon>Lasiosphaeriaceae</taxon>
        <taxon>Apiosordaria</taxon>
    </lineage>
</organism>
<feature type="compositionally biased region" description="Polar residues" evidence="1">
    <location>
        <begin position="162"/>
        <end position="190"/>
    </location>
</feature>
<dbReference type="AlphaFoldDB" id="A0AA40EHR3"/>
<feature type="compositionally biased region" description="Pro residues" evidence="1">
    <location>
        <begin position="131"/>
        <end position="156"/>
    </location>
</feature>
<evidence type="ECO:0000256" key="1">
    <source>
        <dbReference type="SAM" id="MobiDB-lite"/>
    </source>
</evidence>
<protein>
    <submittedName>
        <fullName evidence="2">Uncharacterized protein</fullName>
    </submittedName>
</protein>
<accession>A0AA40EHR3</accession>
<feature type="region of interest" description="Disordered" evidence="1">
    <location>
        <begin position="225"/>
        <end position="245"/>
    </location>
</feature>
<dbReference type="Proteomes" id="UP001172159">
    <property type="component" value="Unassembled WGS sequence"/>
</dbReference>